<dbReference type="GO" id="GO:0070736">
    <property type="term" value="F:protein-glycine ligase activity, initiating"/>
    <property type="evidence" value="ECO:0007669"/>
    <property type="project" value="TreeGrafter"/>
</dbReference>
<dbReference type="GO" id="GO:0005524">
    <property type="term" value="F:ATP binding"/>
    <property type="evidence" value="ECO:0007669"/>
    <property type="project" value="UniProtKB-UniRule"/>
</dbReference>
<evidence type="ECO:0000256" key="4">
    <source>
        <dbReference type="ARBA" id="ARBA00022741"/>
    </source>
</evidence>
<dbReference type="Gene3D" id="3.30.470.20">
    <property type="entry name" value="ATP-grasp fold, B domain"/>
    <property type="match status" value="1"/>
</dbReference>
<reference evidence="9" key="1">
    <citation type="journal article" date="2023" name="Mol. Biol. Evol.">
        <title>Third-Generation Sequencing Reveals the Adaptive Role of the Epigenome in Three Deep-Sea Polychaetes.</title>
        <authorList>
            <person name="Perez M."/>
            <person name="Aroh O."/>
            <person name="Sun Y."/>
            <person name="Lan Y."/>
            <person name="Juniper S.K."/>
            <person name="Young C.R."/>
            <person name="Angers B."/>
            <person name="Qian P.Y."/>
        </authorList>
    </citation>
    <scope>NUCLEOTIDE SEQUENCE</scope>
    <source>
        <strain evidence="9">P08H-3</strain>
    </source>
</reference>
<gene>
    <name evidence="9" type="ORF">LSH36_52g06062</name>
</gene>
<keyword evidence="10" id="KW-1185">Reference proteome</keyword>
<protein>
    <recommendedName>
        <fullName evidence="8">ATP-grasp domain-containing protein</fullName>
    </recommendedName>
</protein>
<dbReference type="EMBL" id="JAODUP010000052">
    <property type="protein sequence ID" value="KAK2165308.1"/>
    <property type="molecule type" value="Genomic_DNA"/>
</dbReference>
<feature type="region of interest" description="Disordered" evidence="7">
    <location>
        <begin position="815"/>
        <end position="838"/>
    </location>
</feature>
<dbReference type="GO" id="GO:0015630">
    <property type="term" value="C:microtubule cytoskeleton"/>
    <property type="evidence" value="ECO:0007669"/>
    <property type="project" value="TreeGrafter"/>
</dbReference>
<evidence type="ECO:0000256" key="3">
    <source>
        <dbReference type="ARBA" id="ARBA00022598"/>
    </source>
</evidence>
<proteinExistence type="predicted"/>
<feature type="domain" description="ATP-grasp" evidence="8">
    <location>
        <begin position="722"/>
        <end position="766"/>
    </location>
</feature>
<evidence type="ECO:0000313" key="9">
    <source>
        <dbReference type="EMBL" id="KAK2165308.1"/>
    </source>
</evidence>
<dbReference type="PROSITE" id="PS51221">
    <property type="entry name" value="TTL"/>
    <property type="match status" value="1"/>
</dbReference>
<name>A0AAD9NE62_9ANNE</name>
<evidence type="ECO:0000256" key="6">
    <source>
        <dbReference type="PROSITE-ProRule" id="PRU00409"/>
    </source>
</evidence>
<accession>A0AAD9NE62</accession>
<keyword evidence="4 6" id="KW-0547">Nucleotide-binding</keyword>
<feature type="compositionally biased region" description="Basic and acidic residues" evidence="7">
    <location>
        <begin position="816"/>
        <end position="838"/>
    </location>
</feature>
<evidence type="ECO:0000256" key="1">
    <source>
        <dbReference type="ARBA" id="ARBA00004496"/>
    </source>
</evidence>
<dbReference type="AlphaFoldDB" id="A0AAD9NE62"/>
<dbReference type="GO" id="GO:0005737">
    <property type="term" value="C:cytoplasm"/>
    <property type="evidence" value="ECO:0007669"/>
    <property type="project" value="UniProtKB-SubCell"/>
</dbReference>
<dbReference type="InterPro" id="IPR051437">
    <property type="entry name" value="TTLL_monoglycylase"/>
</dbReference>
<evidence type="ECO:0000256" key="5">
    <source>
        <dbReference type="ARBA" id="ARBA00022840"/>
    </source>
</evidence>
<feature type="region of interest" description="Disordered" evidence="7">
    <location>
        <begin position="124"/>
        <end position="157"/>
    </location>
</feature>
<evidence type="ECO:0000256" key="2">
    <source>
        <dbReference type="ARBA" id="ARBA00022490"/>
    </source>
</evidence>
<dbReference type="InterPro" id="IPR011761">
    <property type="entry name" value="ATP-grasp"/>
</dbReference>
<keyword evidence="3" id="KW-0436">Ligase</keyword>
<dbReference type="InterPro" id="IPR004344">
    <property type="entry name" value="TTL/TTLL_fam"/>
</dbReference>
<dbReference type="PANTHER" id="PTHR45870">
    <property type="entry name" value="TUBULIN MONOGLYCYLASE TTLL3"/>
    <property type="match status" value="1"/>
</dbReference>
<evidence type="ECO:0000313" key="10">
    <source>
        <dbReference type="Proteomes" id="UP001208570"/>
    </source>
</evidence>
<feature type="compositionally biased region" description="Polar residues" evidence="7">
    <location>
        <begin position="138"/>
        <end position="157"/>
    </location>
</feature>
<sequence>MSTLSQKDRINPKYHLEMGSLKEAFSRTGFDPYNSVETRLNFTKQIYAAKALRSDVKSQQDITGRLHRVHHSAPDFVFKTMKSVESERSLDKSYKWMSNTNSEIKNDSSDFNQVTDEEAIQLTGGVKQANKQKEGSGRPQTSLKLHPLSESNNTSKSPEYVQLNHTVKNHEELLKFSPYSEKVQHRNFTQTNFPIFNTKPRANYIVHNNEMQYRHEKAHMPEIHRARTLPPGERIRFRSVATIEMERRAKIEAQKAIREKKIFSIIGPYPSLRFALRRRGWVERFQNSPSPAEVENKKKASIPQSNDERSDDSDDKQENKTKRKEKPWEEENGYYGLMSYLVRNSTPTFVFTVKTSDVNSRVTKSNQMVNHYGKAKHFTTKSGLCLNLRSVIWYEKTDPYTFYPRSYKTDDPEEKAAFIDDYQWTACVSFVRSFAERYKNPSNIPQMGDEPNQPGARHPRLPVISVESLELAIQQLEKFLQCRGHNDIDDLNDMALLSDSEWQQFISSYYLFVHEGCDLNSISPAMVENCQQLLEKVKANWPQFEIDGVRNVWILKPGALSRGRGIQCLDGLDVILHAIESSDNSLVVQKYIERPLLIYETKFDIRQWFLVTDWNPLTIWIYKDNYLRFCAREFTLQDFNPVIHLSNNSITKYAPNGPRSGKLPEDNMWTSEEFLEYLGEEKKTHLWKEKVMPGIKNAIICSLLCTQELIEGRKSAFELYGADFMLTEDFQPWLLEINVSPSMAQTTHATSVLVDRVLEDMIKVVLDRRLDRGSSTGRFELAFKQQQIQDPPPLDQNLVIHGRRVRNKYNRSLAVNKHEKSPITKEEKHTMKVPTEKS</sequence>
<dbReference type="SUPFAM" id="SSF56059">
    <property type="entry name" value="Glutathione synthetase ATP-binding domain-like"/>
    <property type="match status" value="1"/>
</dbReference>
<feature type="region of interest" description="Disordered" evidence="7">
    <location>
        <begin position="287"/>
        <end position="327"/>
    </location>
</feature>
<dbReference type="GO" id="GO:0046872">
    <property type="term" value="F:metal ion binding"/>
    <property type="evidence" value="ECO:0007669"/>
    <property type="project" value="InterPro"/>
</dbReference>
<organism evidence="9 10">
    <name type="scientific">Paralvinella palmiformis</name>
    <dbReference type="NCBI Taxonomy" id="53620"/>
    <lineage>
        <taxon>Eukaryota</taxon>
        <taxon>Metazoa</taxon>
        <taxon>Spiralia</taxon>
        <taxon>Lophotrochozoa</taxon>
        <taxon>Annelida</taxon>
        <taxon>Polychaeta</taxon>
        <taxon>Sedentaria</taxon>
        <taxon>Canalipalpata</taxon>
        <taxon>Terebellida</taxon>
        <taxon>Terebelliformia</taxon>
        <taxon>Alvinellidae</taxon>
        <taxon>Paralvinella</taxon>
    </lineage>
</organism>
<evidence type="ECO:0000256" key="7">
    <source>
        <dbReference type="SAM" id="MobiDB-lite"/>
    </source>
</evidence>
<comment type="caution">
    <text evidence="9">The sequence shown here is derived from an EMBL/GenBank/DDBJ whole genome shotgun (WGS) entry which is preliminary data.</text>
</comment>
<comment type="subcellular location">
    <subcellularLocation>
        <location evidence="1">Cytoplasm</location>
    </subcellularLocation>
</comment>
<dbReference type="PANTHER" id="PTHR45870:SF2">
    <property type="entry name" value="TUBULIN MONOGLYCYLASE TTLL3"/>
    <property type="match status" value="1"/>
</dbReference>
<dbReference type="Proteomes" id="UP001208570">
    <property type="component" value="Unassembled WGS sequence"/>
</dbReference>
<keyword evidence="2" id="KW-0963">Cytoplasm</keyword>
<evidence type="ECO:0000259" key="8">
    <source>
        <dbReference type="PROSITE" id="PS50975"/>
    </source>
</evidence>
<dbReference type="Pfam" id="PF03133">
    <property type="entry name" value="TTL"/>
    <property type="match status" value="1"/>
</dbReference>
<dbReference type="PROSITE" id="PS50975">
    <property type="entry name" value="ATP_GRASP"/>
    <property type="match status" value="1"/>
</dbReference>
<keyword evidence="5 6" id="KW-0067">ATP-binding</keyword>